<dbReference type="AlphaFoldDB" id="E6YLE5"/>
<dbReference type="RefSeq" id="WP_035007364.1">
    <property type="nucleotide sequence ID" value="NZ_KL407338.1"/>
</dbReference>
<dbReference type="Pfam" id="PF09923">
    <property type="entry name" value="DUF2155"/>
    <property type="match status" value="1"/>
</dbReference>
<reference evidence="2 3" key="2">
    <citation type="submission" date="2012-04" db="EMBL/GenBank/DDBJ databases">
        <title>The Genome Sequence of Bartonella rochalimae BMGH.</title>
        <authorList>
            <consortium name="The Broad Institute Genome Sequencing Platform"/>
            <consortium name="The Broad Institute Genome Sequencing Center for Infectious Disease"/>
            <person name="Feldgarden M."/>
            <person name="Kirby J."/>
            <person name="Kosoy M."/>
            <person name="Birtles R."/>
            <person name="Probert W.S."/>
            <person name="Chiaraviglio L."/>
            <person name="Walker B."/>
            <person name="Young S.K."/>
            <person name="Zeng Q."/>
            <person name="Gargeya S."/>
            <person name="Fitzgerald M."/>
            <person name="Haas B."/>
            <person name="Abouelleil A."/>
            <person name="Alvarado L."/>
            <person name="Arachchi H.M."/>
            <person name="Berlin A.M."/>
            <person name="Chapman S.B."/>
            <person name="Goldberg J."/>
            <person name="Griggs A."/>
            <person name="Gujja S."/>
            <person name="Hansen M."/>
            <person name="Howarth C."/>
            <person name="Imamovic A."/>
            <person name="Larimer J."/>
            <person name="McCowen C."/>
            <person name="Montmayeur A."/>
            <person name="Murphy C."/>
            <person name="Neiman D."/>
            <person name="Pearson M."/>
            <person name="Priest M."/>
            <person name="Roberts A."/>
            <person name="Saif S."/>
            <person name="Shea T."/>
            <person name="Sisk P."/>
            <person name="Sykes S."/>
            <person name="Wortman J."/>
            <person name="Nusbaum C."/>
            <person name="Birren B."/>
        </authorList>
    </citation>
    <scope>NUCLEOTIDE SEQUENCE [LARGE SCALE GENOMIC DNA]</scope>
    <source>
        <strain evidence="2 3">ATCC BAA-1498</strain>
    </source>
</reference>
<dbReference type="OrthoDB" id="9810376at2"/>
<evidence type="ECO:0008006" key="4">
    <source>
        <dbReference type="Google" id="ProtNLM"/>
    </source>
</evidence>
<evidence type="ECO:0000313" key="3">
    <source>
        <dbReference type="Proteomes" id="UP000027336"/>
    </source>
</evidence>
<evidence type="ECO:0000313" key="1">
    <source>
        <dbReference type="EMBL" id="CBI77697.1"/>
    </source>
</evidence>
<proteinExistence type="predicted"/>
<dbReference type="PATRIC" id="fig|685782.3.peg.1327"/>
<sequence>MKLLLSKFEYFFYTFLLGGIAVLFTVSFVQAERISNEIVIFTGLDKITGQVTSFEVHIGQVYQYGALQVIPRVCYTSSKNEPARTTSFIEVSEMTLEKKTRRIFTGWMFADSPGLNAVEHPIYDVWLKDCKKNSDILTDE</sequence>
<name>E6YLE5_9HYPH</name>
<keyword evidence="3" id="KW-1185">Reference proteome</keyword>
<dbReference type="eggNOG" id="COG4765">
    <property type="taxonomic scope" value="Bacteria"/>
</dbReference>
<dbReference type="InterPro" id="IPR019225">
    <property type="entry name" value="DUF2155"/>
</dbReference>
<protein>
    <recommendedName>
        <fullName evidence="4">Cellulase-like protein</fullName>
    </recommendedName>
</protein>
<dbReference type="EMBL" id="AHPK01000018">
    <property type="protein sequence ID" value="KEC54389.1"/>
    <property type="molecule type" value="Genomic_DNA"/>
</dbReference>
<organism evidence="1">
    <name type="scientific">Bartonella rochalimae ATCC BAA-1498</name>
    <dbReference type="NCBI Taxonomy" id="685782"/>
    <lineage>
        <taxon>Bacteria</taxon>
        <taxon>Pseudomonadati</taxon>
        <taxon>Pseudomonadota</taxon>
        <taxon>Alphaproteobacteria</taxon>
        <taxon>Hyphomicrobiales</taxon>
        <taxon>Bartonellaceae</taxon>
        <taxon>Bartonella</taxon>
    </lineage>
</organism>
<evidence type="ECO:0000313" key="2">
    <source>
        <dbReference type="EMBL" id="KEC54389.1"/>
    </source>
</evidence>
<dbReference type="HOGENOM" id="CLU_111521_2_0_5"/>
<dbReference type="EMBL" id="FN645459">
    <property type="protein sequence ID" value="CBI77697.1"/>
    <property type="molecule type" value="Genomic_DNA"/>
</dbReference>
<accession>E6YLE5</accession>
<reference evidence="1" key="1">
    <citation type="journal article" date="2011" name="PLoS Genet.">
        <title>Parallel evolution of a type IV secretion system in radiating lineages of the host-restricted bacterial pathogen Bartonella.</title>
        <authorList>
            <person name="Engel P."/>
            <person name="Salzburger W."/>
            <person name="Liesch M."/>
            <person name="Chang C.C."/>
            <person name="Maruyama S."/>
            <person name="Lanz C."/>
            <person name="Calteau A."/>
            <person name="Lajus A."/>
            <person name="Medigue C."/>
            <person name="Schuster S.C."/>
            <person name="Dehio C."/>
        </authorList>
    </citation>
    <scope>NUCLEOTIDE SEQUENCE</scope>
    <source>
        <strain evidence="1">ATCC BAA-1498</strain>
    </source>
</reference>
<gene>
    <name evidence="1" type="ORF">BARRO_50046</name>
    <name evidence="2" type="ORF">O99_01270</name>
</gene>
<dbReference type="Proteomes" id="UP000027336">
    <property type="component" value="Unassembled WGS sequence"/>
</dbReference>